<comment type="caution">
    <text evidence="1">The sequence shown here is derived from an EMBL/GenBank/DDBJ whole genome shotgun (WGS) entry which is preliminary data.</text>
</comment>
<dbReference type="STRING" id="1774969.AUC69_14285"/>
<dbReference type="EMBL" id="LPWF01000028">
    <property type="protein sequence ID" value="ODR96751.1"/>
    <property type="molecule type" value="Genomic_DNA"/>
</dbReference>
<name>A0A1E3VTZ3_9HYPH</name>
<protein>
    <submittedName>
        <fullName evidence="1">Uncharacterized protein</fullName>
    </submittedName>
</protein>
<evidence type="ECO:0000313" key="2">
    <source>
        <dbReference type="Proteomes" id="UP000094472"/>
    </source>
</evidence>
<dbReference type="Proteomes" id="UP000094472">
    <property type="component" value="Unassembled WGS sequence"/>
</dbReference>
<sequence length="114" mass="11685">MKAILPVPRAIMAGAKARVTLKAARYGTSIMARASSGEVSTSGSQRPAPALLIRMSGVPFSASTRAAMSLMASEADRSMGCAVAVPPASRIAWATPNRRSALRASSSTWAPAAP</sequence>
<proteinExistence type="predicted"/>
<dbReference type="AlphaFoldDB" id="A0A1E3VTZ3"/>
<organism evidence="1 2">
    <name type="scientific">Methyloceanibacter superfactus</name>
    <dbReference type="NCBI Taxonomy" id="1774969"/>
    <lineage>
        <taxon>Bacteria</taxon>
        <taxon>Pseudomonadati</taxon>
        <taxon>Pseudomonadota</taxon>
        <taxon>Alphaproteobacteria</taxon>
        <taxon>Hyphomicrobiales</taxon>
        <taxon>Hyphomicrobiaceae</taxon>
        <taxon>Methyloceanibacter</taxon>
    </lineage>
</organism>
<accession>A0A1E3VTZ3</accession>
<evidence type="ECO:0000313" key="1">
    <source>
        <dbReference type="EMBL" id="ODR96751.1"/>
    </source>
</evidence>
<gene>
    <name evidence="1" type="ORF">AUC69_14285</name>
</gene>
<keyword evidence="2" id="KW-1185">Reference proteome</keyword>
<reference evidence="1 2" key="1">
    <citation type="journal article" date="2016" name="Environ. Microbiol.">
        <title>New Methyloceanibacter diversity from North Sea sediments includes methanotroph containing solely the soluble methane monooxygenase.</title>
        <authorList>
            <person name="Vekeman B."/>
            <person name="Kerckhof F.M."/>
            <person name="Cremers G."/>
            <person name="de Vos P."/>
            <person name="Vandamme P."/>
            <person name="Boon N."/>
            <person name="Op den Camp H.J."/>
            <person name="Heylen K."/>
        </authorList>
    </citation>
    <scope>NUCLEOTIDE SEQUENCE [LARGE SCALE GENOMIC DNA]</scope>
    <source>
        <strain evidence="1 2">R-67175</strain>
    </source>
</reference>